<feature type="transmembrane region" description="Helical" evidence="5">
    <location>
        <begin position="102"/>
        <end position="128"/>
    </location>
</feature>
<dbReference type="PROSITE" id="PS51012">
    <property type="entry name" value="ABC_TM2"/>
    <property type="match status" value="1"/>
</dbReference>
<gene>
    <name evidence="7" type="ORF">SAMN04489757_104188</name>
</gene>
<dbReference type="STRING" id="1527.SAMN04489757_104188"/>
<feature type="transmembrane region" description="Helical" evidence="5">
    <location>
        <begin position="59"/>
        <end position="81"/>
    </location>
</feature>
<evidence type="ECO:0000259" key="6">
    <source>
        <dbReference type="PROSITE" id="PS51012"/>
    </source>
</evidence>
<dbReference type="GO" id="GO:0140359">
    <property type="term" value="F:ABC-type transporter activity"/>
    <property type="evidence" value="ECO:0007669"/>
    <property type="project" value="InterPro"/>
</dbReference>
<dbReference type="Pfam" id="PF01061">
    <property type="entry name" value="ABC2_membrane"/>
    <property type="match status" value="1"/>
</dbReference>
<dbReference type="PIRSF" id="PIRSF006648">
    <property type="entry name" value="DrrB"/>
    <property type="match status" value="1"/>
</dbReference>
<keyword evidence="5" id="KW-0813">Transport</keyword>
<proteinExistence type="inferred from homology"/>
<dbReference type="RefSeq" id="WP_091684584.1">
    <property type="nucleotide sequence ID" value="NZ_BAABFM010000079.1"/>
</dbReference>
<keyword evidence="8" id="KW-1185">Reference proteome</keyword>
<dbReference type="InterPro" id="IPR051784">
    <property type="entry name" value="Nod_factor_ABC_transporter"/>
</dbReference>
<keyword evidence="5" id="KW-1003">Cell membrane</keyword>
<comment type="subcellular location">
    <subcellularLocation>
        <location evidence="5">Cell membrane</location>
        <topology evidence="5">Multi-pass membrane protein</topology>
    </subcellularLocation>
    <subcellularLocation>
        <location evidence="1">Membrane</location>
        <topology evidence="1">Multi-pass membrane protein</topology>
    </subcellularLocation>
</comment>
<evidence type="ECO:0000256" key="3">
    <source>
        <dbReference type="ARBA" id="ARBA00022989"/>
    </source>
</evidence>
<dbReference type="Proteomes" id="UP000198806">
    <property type="component" value="Unassembled WGS sequence"/>
</dbReference>
<evidence type="ECO:0000256" key="2">
    <source>
        <dbReference type="ARBA" id="ARBA00022692"/>
    </source>
</evidence>
<dbReference type="GO" id="GO:0043190">
    <property type="term" value="C:ATP-binding cassette (ABC) transporter complex"/>
    <property type="evidence" value="ECO:0007669"/>
    <property type="project" value="InterPro"/>
</dbReference>
<dbReference type="OrthoDB" id="9788252at2"/>
<evidence type="ECO:0000256" key="5">
    <source>
        <dbReference type="RuleBase" id="RU361157"/>
    </source>
</evidence>
<dbReference type="PANTHER" id="PTHR43229:SF2">
    <property type="entry name" value="NODULATION PROTEIN J"/>
    <property type="match status" value="1"/>
</dbReference>
<organism evidence="7 8">
    <name type="scientific">Anaerocolumna aminovalerica</name>
    <dbReference type="NCBI Taxonomy" id="1527"/>
    <lineage>
        <taxon>Bacteria</taxon>
        <taxon>Bacillati</taxon>
        <taxon>Bacillota</taxon>
        <taxon>Clostridia</taxon>
        <taxon>Lachnospirales</taxon>
        <taxon>Lachnospiraceae</taxon>
        <taxon>Anaerocolumna</taxon>
    </lineage>
</organism>
<reference evidence="7 8" key="1">
    <citation type="submission" date="2016-10" db="EMBL/GenBank/DDBJ databases">
        <authorList>
            <person name="de Groot N.N."/>
        </authorList>
    </citation>
    <scope>NUCLEOTIDE SEQUENCE [LARGE SCALE GENOMIC DNA]</scope>
    <source>
        <strain evidence="7 8">DSM 1283</strain>
    </source>
</reference>
<keyword evidence="2 5" id="KW-0812">Transmembrane</keyword>
<keyword evidence="4 5" id="KW-0472">Membrane</keyword>
<protein>
    <recommendedName>
        <fullName evidence="5">Transport permease protein</fullName>
    </recommendedName>
</protein>
<comment type="similarity">
    <text evidence="5">Belongs to the ABC-2 integral membrane protein family.</text>
</comment>
<keyword evidence="3 5" id="KW-1133">Transmembrane helix</keyword>
<sequence length="252" mass="27218">MRILLEIWLLFKRKMLETIRQPVWVFMALTTPLLYISLFSPLLKNLSNPPLSTGKVLDAFVPGVLTLLAFIGGTGAGYGVIGELQTGVIERLRVSPVSRFSLLMGTILRDIVAFLVPSVLVIFIAHLFGFKAHAGGLLVMLVLLSLLTAIVSAWSGSLGLILKQASSMAALVAGLELPLTLLSGVLLPISLGPKWLQAIAHINPLYYVVEASRVLGTGTIGDTEVFKAFAVIVPLVIVTLFWATRVYRKAIS</sequence>
<name>A0A1I5D1V9_9FIRM</name>
<evidence type="ECO:0000256" key="4">
    <source>
        <dbReference type="ARBA" id="ARBA00023136"/>
    </source>
</evidence>
<evidence type="ECO:0000313" key="8">
    <source>
        <dbReference type="Proteomes" id="UP000198806"/>
    </source>
</evidence>
<dbReference type="AlphaFoldDB" id="A0A1I5D1V9"/>
<dbReference type="EMBL" id="FOWD01000004">
    <property type="protein sequence ID" value="SFN93096.1"/>
    <property type="molecule type" value="Genomic_DNA"/>
</dbReference>
<dbReference type="PANTHER" id="PTHR43229">
    <property type="entry name" value="NODULATION PROTEIN J"/>
    <property type="match status" value="1"/>
</dbReference>
<feature type="transmembrane region" description="Helical" evidence="5">
    <location>
        <begin position="225"/>
        <end position="243"/>
    </location>
</feature>
<dbReference type="InterPro" id="IPR047817">
    <property type="entry name" value="ABC2_TM_bact-type"/>
</dbReference>
<evidence type="ECO:0000313" key="7">
    <source>
        <dbReference type="EMBL" id="SFN93096.1"/>
    </source>
</evidence>
<feature type="transmembrane region" description="Helical" evidence="5">
    <location>
        <begin position="21"/>
        <end position="39"/>
    </location>
</feature>
<feature type="transmembrane region" description="Helical" evidence="5">
    <location>
        <begin position="134"/>
        <end position="156"/>
    </location>
</feature>
<dbReference type="InterPro" id="IPR000412">
    <property type="entry name" value="ABC_2_transport"/>
</dbReference>
<dbReference type="InterPro" id="IPR013525">
    <property type="entry name" value="ABC2_TM"/>
</dbReference>
<accession>A0A1I5D1V9</accession>
<feature type="domain" description="ABC transmembrane type-2" evidence="6">
    <location>
        <begin position="23"/>
        <end position="250"/>
    </location>
</feature>
<feature type="transmembrane region" description="Helical" evidence="5">
    <location>
        <begin position="168"/>
        <end position="189"/>
    </location>
</feature>
<evidence type="ECO:0000256" key="1">
    <source>
        <dbReference type="ARBA" id="ARBA00004141"/>
    </source>
</evidence>